<dbReference type="Proteomes" id="UP000248349">
    <property type="component" value="Unassembled WGS sequence"/>
</dbReference>
<sequence>MSPNVLSMPDAVLAWVVRLRHWFPLNEGYEVTHLMCSGGRNMAAFHSVTVHLIIPEEDIDYKILGLILGEPGWDEDHCRKRPDYDLLHARVNCHRDHMLDSLPEGSIFGCGVLWHSGISLLSWSPKGNKLRQCAVEDDRIHLDVVHDAGTIDRWFRFLKQHWSLDTFRHEGRREFDYSHLRAESRSPIYIYRSPRE</sequence>
<protein>
    <submittedName>
        <fullName evidence="1">Uncharacterized protein</fullName>
    </submittedName>
</protein>
<accession>A0A318ZE09</accession>
<dbReference type="GeneID" id="37078800"/>
<name>A0A318ZE09_9EURO</name>
<keyword evidence="2" id="KW-1185">Reference proteome</keyword>
<reference evidence="1 2" key="1">
    <citation type="submission" date="2016-12" db="EMBL/GenBank/DDBJ databases">
        <title>The genomes of Aspergillus section Nigri reveals drivers in fungal speciation.</title>
        <authorList>
            <consortium name="DOE Joint Genome Institute"/>
            <person name="Vesth T.C."/>
            <person name="Nybo J."/>
            <person name="Theobald S."/>
            <person name="Brandl J."/>
            <person name="Frisvad J.C."/>
            <person name="Nielsen K.F."/>
            <person name="Lyhne E.K."/>
            <person name="Kogle M.E."/>
            <person name="Kuo A."/>
            <person name="Riley R."/>
            <person name="Clum A."/>
            <person name="Nolan M."/>
            <person name="Lipzen A."/>
            <person name="Salamov A."/>
            <person name="Henrissat B."/>
            <person name="Wiebenga A."/>
            <person name="De Vries R.P."/>
            <person name="Grigoriev I.V."/>
            <person name="Mortensen U.H."/>
            <person name="Andersen M.R."/>
            <person name="Baker S.E."/>
        </authorList>
    </citation>
    <scope>NUCLEOTIDE SEQUENCE [LARGE SCALE GENOMIC DNA]</scope>
    <source>
        <strain evidence="1 2">JOP 1030-1</strain>
    </source>
</reference>
<dbReference type="EMBL" id="KZ821248">
    <property type="protein sequence ID" value="PYH42923.1"/>
    <property type="molecule type" value="Genomic_DNA"/>
</dbReference>
<dbReference type="AlphaFoldDB" id="A0A318ZE09"/>
<dbReference type="OrthoDB" id="4378272at2759"/>
<organism evidence="1 2">
    <name type="scientific">Aspergillus saccharolyticus JOP 1030-1</name>
    <dbReference type="NCBI Taxonomy" id="1450539"/>
    <lineage>
        <taxon>Eukaryota</taxon>
        <taxon>Fungi</taxon>
        <taxon>Dikarya</taxon>
        <taxon>Ascomycota</taxon>
        <taxon>Pezizomycotina</taxon>
        <taxon>Eurotiomycetes</taxon>
        <taxon>Eurotiomycetidae</taxon>
        <taxon>Eurotiales</taxon>
        <taxon>Aspergillaceae</taxon>
        <taxon>Aspergillus</taxon>
        <taxon>Aspergillus subgen. Circumdati</taxon>
    </lineage>
</organism>
<dbReference type="RefSeq" id="XP_025428905.1">
    <property type="nucleotide sequence ID" value="XM_025577571.1"/>
</dbReference>
<evidence type="ECO:0000313" key="2">
    <source>
        <dbReference type="Proteomes" id="UP000248349"/>
    </source>
</evidence>
<proteinExistence type="predicted"/>
<gene>
    <name evidence="1" type="ORF">BP01DRAFT_385123</name>
</gene>
<evidence type="ECO:0000313" key="1">
    <source>
        <dbReference type="EMBL" id="PYH42923.1"/>
    </source>
</evidence>